<organism evidence="1 2">
    <name type="scientific">Paenibacillus alginolyticus</name>
    <dbReference type="NCBI Taxonomy" id="59839"/>
    <lineage>
        <taxon>Bacteria</taxon>
        <taxon>Bacillati</taxon>
        <taxon>Bacillota</taxon>
        <taxon>Bacilli</taxon>
        <taxon>Bacillales</taxon>
        <taxon>Paenibacillaceae</taxon>
        <taxon>Paenibacillus</taxon>
    </lineage>
</organism>
<gene>
    <name evidence="1" type="ORF">M5X19_07820</name>
</gene>
<protein>
    <submittedName>
        <fullName evidence="1">Uncharacterized protein</fullName>
    </submittedName>
</protein>
<dbReference type="RefSeq" id="WP_268614336.1">
    <property type="nucleotide sequence ID" value="NZ_JAMDMX010000020.1"/>
</dbReference>
<evidence type="ECO:0000313" key="2">
    <source>
        <dbReference type="Proteomes" id="UP001527099"/>
    </source>
</evidence>
<sequence length="130" mass="14414">MRSKLEHIAAIKFALIHVDFESMMRIALPFLNAEQLQDVRLEEQKIHVVLADAFQCAIDEGKLAEGSAMLMSHAFSALLMLGSKDPVAGGIADIADLPQAIVTLFWNGVSIRYPQKDGQTVELFRCLLIF</sequence>
<name>A0ABT4G9E3_9BACL</name>
<proteinExistence type="predicted"/>
<reference evidence="1 2" key="1">
    <citation type="submission" date="2022-05" db="EMBL/GenBank/DDBJ databases">
        <title>Genome Sequencing of Bee-Associated Microbes.</title>
        <authorList>
            <person name="Dunlap C."/>
        </authorList>
    </citation>
    <scope>NUCLEOTIDE SEQUENCE [LARGE SCALE GENOMIC DNA]</scope>
    <source>
        <strain evidence="1 2">NRRL B-14421</strain>
    </source>
</reference>
<evidence type="ECO:0000313" key="1">
    <source>
        <dbReference type="EMBL" id="MCY9692803.1"/>
    </source>
</evidence>
<dbReference type="Proteomes" id="UP001527099">
    <property type="component" value="Unassembled WGS sequence"/>
</dbReference>
<comment type="caution">
    <text evidence="1">The sequence shown here is derived from an EMBL/GenBank/DDBJ whole genome shotgun (WGS) entry which is preliminary data.</text>
</comment>
<keyword evidence="2" id="KW-1185">Reference proteome</keyword>
<accession>A0ABT4G9E3</accession>
<dbReference type="EMBL" id="JAMDMX010000020">
    <property type="protein sequence ID" value="MCY9692803.1"/>
    <property type="molecule type" value="Genomic_DNA"/>
</dbReference>